<dbReference type="InterPro" id="IPR002492">
    <property type="entry name" value="Transposase_Tc1-like"/>
</dbReference>
<dbReference type="InterPro" id="IPR036397">
    <property type="entry name" value="RNaseH_sf"/>
</dbReference>
<name>A0A4Y2QIV9_ARAVE</name>
<dbReference type="EMBL" id="BGPR01013988">
    <property type="protein sequence ID" value="GBN63208.1"/>
    <property type="molecule type" value="Genomic_DNA"/>
</dbReference>
<dbReference type="OrthoDB" id="4843387at2759"/>
<dbReference type="Gene3D" id="3.30.420.10">
    <property type="entry name" value="Ribonuclease H-like superfamily/Ribonuclease H"/>
    <property type="match status" value="1"/>
</dbReference>
<proteinExistence type="predicted"/>
<dbReference type="Proteomes" id="UP000499080">
    <property type="component" value="Unassembled WGS sequence"/>
</dbReference>
<protein>
    <recommendedName>
        <fullName evidence="1">Transposase Tc1-like domain-containing protein</fullName>
    </recommendedName>
</protein>
<evidence type="ECO:0000313" key="4">
    <source>
        <dbReference type="Proteomes" id="UP000499080"/>
    </source>
</evidence>
<gene>
    <name evidence="3" type="ORF">AVEN_141713_1</name>
    <name evidence="2" type="ORF">AVEN_40862_1</name>
</gene>
<evidence type="ECO:0000259" key="1">
    <source>
        <dbReference type="Pfam" id="PF01498"/>
    </source>
</evidence>
<dbReference type="EMBL" id="BGPR01013849">
    <property type="protein sequence ID" value="GBN62544.1"/>
    <property type="molecule type" value="Genomic_DNA"/>
</dbReference>
<evidence type="ECO:0000313" key="3">
    <source>
        <dbReference type="EMBL" id="GBN63208.1"/>
    </source>
</evidence>
<feature type="domain" description="Transposase Tc1-like" evidence="1">
    <location>
        <begin position="20"/>
        <end position="63"/>
    </location>
</feature>
<dbReference type="Pfam" id="PF01498">
    <property type="entry name" value="HTH_Tnp_Tc3_2"/>
    <property type="match status" value="1"/>
</dbReference>
<dbReference type="GO" id="GO:0015074">
    <property type="term" value="P:DNA integration"/>
    <property type="evidence" value="ECO:0007669"/>
    <property type="project" value="InterPro"/>
</dbReference>
<dbReference type="GO" id="GO:0006313">
    <property type="term" value="P:DNA transposition"/>
    <property type="evidence" value="ECO:0007669"/>
    <property type="project" value="InterPro"/>
</dbReference>
<sequence length="106" mass="12519">MDIGMMMDNHCTVLHHGASRTVSKRTVPRLPHFLGFGIRRPTRVPLINASHRAARLVWAREHRKWTLEDWKRVAWSDESRFRLLHEDGRLRIWRQALEAMDPACQA</sequence>
<evidence type="ECO:0000313" key="2">
    <source>
        <dbReference type="EMBL" id="GBN62544.1"/>
    </source>
</evidence>
<keyword evidence="4" id="KW-1185">Reference proteome</keyword>
<dbReference type="GO" id="GO:0003677">
    <property type="term" value="F:DNA binding"/>
    <property type="evidence" value="ECO:0007669"/>
    <property type="project" value="InterPro"/>
</dbReference>
<accession>A0A4Y2QIV9</accession>
<reference evidence="3 4" key="1">
    <citation type="journal article" date="2019" name="Sci. Rep.">
        <title>Orb-weaving spider Araneus ventricosus genome elucidates the spidroin gene catalogue.</title>
        <authorList>
            <person name="Kono N."/>
            <person name="Nakamura H."/>
            <person name="Ohtoshi R."/>
            <person name="Moran D.A.P."/>
            <person name="Shinohara A."/>
            <person name="Yoshida Y."/>
            <person name="Fujiwara M."/>
            <person name="Mori M."/>
            <person name="Tomita M."/>
            <person name="Arakawa K."/>
        </authorList>
    </citation>
    <scope>NUCLEOTIDE SEQUENCE [LARGE SCALE GENOMIC DNA]</scope>
</reference>
<organism evidence="3 4">
    <name type="scientific">Araneus ventricosus</name>
    <name type="common">Orbweaver spider</name>
    <name type="synonym">Epeira ventricosa</name>
    <dbReference type="NCBI Taxonomy" id="182803"/>
    <lineage>
        <taxon>Eukaryota</taxon>
        <taxon>Metazoa</taxon>
        <taxon>Ecdysozoa</taxon>
        <taxon>Arthropoda</taxon>
        <taxon>Chelicerata</taxon>
        <taxon>Arachnida</taxon>
        <taxon>Araneae</taxon>
        <taxon>Araneomorphae</taxon>
        <taxon>Entelegynae</taxon>
        <taxon>Araneoidea</taxon>
        <taxon>Araneidae</taxon>
        <taxon>Araneus</taxon>
    </lineage>
</organism>
<comment type="caution">
    <text evidence="3">The sequence shown here is derived from an EMBL/GenBank/DDBJ whole genome shotgun (WGS) entry which is preliminary data.</text>
</comment>
<dbReference type="AlphaFoldDB" id="A0A4Y2QIV9"/>